<name>A0AAW0XZP7_CHEQU</name>
<dbReference type="PRINTS" id="PR01011">
    <property type="entry name" value="GLUTPROXDASE"/>
</dbReference>
<keyword evidence="6" id="KW-1185">Reference proteome</keyword>
<dbReference type="EMBL" id="JARKIK010000021">
    <property type="protein sequence ID" value="KAK8744818.1"/>
    <property type="molecule type" value="Genomic_DNA"/>
</dbReference>
<sequence>MNALAEFYVDEDFVILGFPCNQFGLQEPGNNSEILNDVRYVRPGGGFEPLMTFFEKIDVNGNNEHPLFTFLKSACETTFTEFDSDLFYEPLRIGDLQWNFEKFLISRDGKPYSRYHPIVVDPDALKDDINTLLNA</sequence>
<dbReference type="Proteomes" id="UP001445076">
    <property type="component" value="Unassembled WGS sequence"/>
</dbReference>
<dbReference type="InterPro" id="IPR036249">
    <property type="entry name" value="Thioredoxin-like_sf"/>
</dbReference>
<dbReference type="GO" id="GO:0004602">
    <property type="term" value="F:glutathione peroxidase activity"/>
    <property type="evidence" value="ECO:0007669"/>
    <property type="project" value="TreeGrafter"/>
</dbReference>
<dbReference type="Pfam" id="PF00255">
    <property type="entry name" value="GSHPx"/>
    <property type="match status" value="1"/>
</dbReference>
<dbReference type="PANTHER" id="PTHR11592">
    <property type="entry name" value="GLUTATHIONE PEROXIDASE"/>
    <property type="match status" value="1"/>
</dbReference>
<comment type="similarity">
    <text evidence="1 4">Belongs to the glutathione peroxidase family.</text>
</comment>
<evidence type="ECO:0000256" key="2">
    <source>
        <dbReference type="ARBA" id="ARBA00022559"/>
    </source>
</evidence>
<gene>
    <name evidence="5" type="ORF">OTU49_000635</name>
</gene>
<keyword evidence="3 4" id="KW-0560">Oxidoreductase</keyword>
<dbReference type="PROSITE" id="PS51355">
    <property type="entry name" value="GLUTATHIONE_PEROXID_3"/>
    <property type="match status" value="1"/>
</dbReference>
<dbReference type="PIRSF" id="PIRSF000303">
    <property type="entry name" value="Glutathion_perox"/>
    <property type="match status" value="1"/>
</dbReference>
<proteinExistence type="inferred from homology"/>
<dbReference type="GO" id="GO:0006979">
    <property type="term" value="P:response to oxidative stress"/>
    <property type="evidence" value="ECO:0007669"/>
    <property type="project" value="InterPro"/>
</dbReference>
<comment type="caution">
    <text evidence="5">The sequence shown here is derived from an EMBL/GenBank/DDBJ whole genome shotgun (WGS) entry which is preliminary data.</text>
</comment>
<dbReference type="PROSITE" id="PS00763">
    <property type="entry name" value="GLUTATHIONE_PEROXID_2"/>
    <property type="match status" value="1"/>
</dbReference>
<keyword evidence="2 4" id="KW-0575">Peroxidase</keyword>
<organism evidence="5 6">
    <name type="scientific">Cherax quadricarinatus</name>
    <name type="common">Australian red claw crayfish</name>
    <dbReference type="NCBI Taxonomy" id="27406"/>
    <lineage>
        <taxon>Eukaryota</taxon>
        <taxon>Metazoa</taxon>
        <taxon>Ecdysozoa</taxon>
        <taxon>Arthropoda</taxon>
        <taxon>Crustacea</taxon>
        <taxon>Multicrustacea</taxon>
        <taxon>Malacostraca</taxon>
        <taxon>Eumalacostraca</taxon>
        <taxon>Eucarida</taxon>
        <taxon>Decapoda</taxon>
        <taxon>Pleocyemata</taxon>
        <taxon>Astacidea</taxon>
        <taxon>Parastacoidea</taxon>
        <taxon>Parastacidae</taxon>
        <taxon>Cherax</taxon>
    </lineage>
</organism>
<dbReference type="InterPro" id="IPR000889">
    <property type="entry name" value="Glutathione_peroxidase"/>
</dbReference>
<protein>
    <recommendedName>
        <fullName evidence="4">Glutathione peroxidase</fullName>
    </recommendedName>
</protein>
<dbReference type="PANTHER" id="PTHR11592:SF81">
    <property type="entry name" value="GLUTATHIONE PEROXIDASE"/>
    <property type="match status" value="1"/>
</dbReference>
<accession>A0AAW0XZP7</accession>
<dbReference type="AlphaFoldDB" id="A0AAW0XZP7"/>
<dbReference type="Gene3D" id="3.40.30.10">
    <property type="entry name" value="Glutaredoxin"/>
    <property type="match status" value="1"/>
</dbReference>
<evidence type="ECO:0000256" key="4">
    <source>
        <dbReference type="RuleBase" id="RU000499"/>
    </source>
</evidence>
<evidence type="ECO:0000313" key="6">
    <source>
        <dbReference type="Proteomes" id="UP001445076"/>
    </source>
</evidence>
<dbReference type="SUPFAM" id="SSF52833">
    <property type="entry name" value="Thioredoxin-like"/>
    <property type="match status" value="1"/>
</dbReference>
<evidence type="ECO:0000313" key="5">
    <source>
        <dbReference type="EMBL" id="KAK8744818.1"/>
    </source>
</evidence>
<reference evidence="5 6" key="1">
    <citation type="journal article" date="2024" name="BMC Genomics">
        <title>Genome assembly of redclaw crayfish (Cherax quadricarinatus) provides insights into its immune adaptation and hypoxia tolerance.</title>
        <authorList>
            <person name="Liu Z."/>
            <person name="Zheng J."/>
            <person name="Li H."/>
            <person name="Fang K."/>
            <person name="Wang S."/>
            <person name="He J."/>
            <person name="Zhou D."/>
            <person name="Weng S."/>
            <person name="Chi M."/>
            <person name="Gu Z."/>
            <person name="He J."/>
            <person name="Li F."/>
            <person name="Wang M."/>
        </authorList>
    </citation>
    <scope>NUCLEOTIDE SEQUENCE [LARGE SCALE GENOMIC DNA]</scope>
    <source>
        <strain evidence="5">ZL_2023a</strain>
    </source>
</reference>
<dbReference type="InterPro" id="IPR029760">
    <property type="entry name" value="GPX_CS"/>
</dbReference>
<evidence type="ECO:0000256" key="1">
    <source>
        <dbReference type="ARBA" id="ARBA00006926"/>
    </source>
</evidence>
<evidence type="ECO:0000256" key="3">
    <source>
        <dbReference type="ARBA" id="ARBA00023002"/>
    </source>
</evidence>